<evidence type="ECO:0000313" key="7">
    <source>
        <dbReference type="EMBL" id="EGR31068.1"/>
    </source>
</evidence>
<dbReference type="OrthoDB" id="538817at2759"/>
<feature type="domain" description="DUF4470" evidence="5">
    <location>
        <begin position="12"/>
        <end position="107"/>
    </location>
</feature>
<comment type="subcellular location">
    <subcellularLocation>
        <location evidence="1">Cytoplasm</location>
    </subcellularLocation>
</comment>
<keyword evidence="3" id="KW-0963">Cytoplasm</keyword>
<gene>
    <name evidence="7" type="ORF">IMG5_117930</name>
</gene>
<dbReference type="AlphaFoldDB" id="G0QUM2"/>
<dbReference type="InterPro" id="IPR027974">
    <property type="entry name" value="DUF4470"/>
</dbReference>
<dbReference type="GO" id="GO:0005737">
    <property type="term" value="C:cytoplasm"/>
    <property type="evidence" value="ECO:0007669"/>
    <property type="project" value="UniProtKB-SubCell"/>
</dbReference>
<dbReference type="GeneID" id="14907226"/>
<dbReference type="PANTHER" id="PTHR22118">
    <property type="entry name" value="DYNEIN ASSEMBLY FACTOR 3, AXONEMAL"/>
    <property type="match status" value="1"/>
</dbReference>
<dbReference type="PANTHER" id="PTHR22118:SF14">
    <property type="entry name" value="DYNEIN AXONEMAL ASSEMBLY FACTOR 3"/>
    <property type="match status" value="1"/>
</dbReference>
<dbReference type="Pfam" id="PF14737">
    <property type="entry name" value="DUF4470"/>
    <property type="match status" value="1"/>
</dbReference>
<feature type="domain" description="Dynein assembly factor 3 C-terminal" evidence="6">
    <location>
        <begin position="141"/>
        <end position="259"/>
    </location>
</feature>
<evidence type="ECO:0000256" key="4">
    <source>
        <dbReference type="ARBA" id="ARBA00022794"/>
    </source>
</evidence>
<protein>
    <submittedName>
        <fullName evidence="7">Uncharacterized protein</fullName>
    </submittedName>
</protein>
<keyword evidence="4" id="KW-0970">Cilium biogenesis/degradation</keyword>
<evidence type="ECO:0000259" key="5">
    <source>
        <dbReference type="Pfam" id="PF14737"/>
    </source>
</evidence>
<dbReference type="GO" id="GO:0044458">
    <property type="term" value="P:motile cilium assembly"/>
    <property type="evidence" value="ECO:0007669"/>
    <property type="project" value="TreeGrafter"/>
</dbReference>
<dbReference type="InterPro" id="IPR039304">
    <property type="entry name" value="DNAAF3"/>
</dbReference>
<dbReference type="OMA" id="ICEPANA"/>
<sequence>MDIVEQIGFIHFWGLSPAINFIDKTQKGKQSLNVLLVCTSDIRHILKTIADNLTKNDQLKELNIYVYEKEKEVTCRMILLMQILQTYTLNYKERIELYLDVFGNCLIREKTQLYINEILPTLINLINNENKKTSTPLKKLFDFSEIKYKEIDDLTNILNLWHSKIPFEMEKHRDQRLRYHYKERYDFRTNLIDWDYQMGLKEQASIIHFIHYRDWRQTGVAYESGFSSYIIPNRTLSSYLPGKKKIPNKMFMQEVFGEILLFLLIFLQVQNVIMNQKKLNCLKLQINNMLVIQQKFLNIQFNIFYK</sequence>
<proteinExistence type="inferred from homology"/>
<organism evidence="7 8">
    <name type="scientific">Ichthyophthirius multifiliis</name>
    <name type="common">White spot disease agent</name>
    <name type="synonym">Ich</name>
    <dbReference type="NCBI Taxonomy" id="5932"/>
    <lineage>
        <taxon>Eukaryota</taxon>
        <taxon>Sar</taxon>
        <taxon>Alveolata</taxon>
        <taxon>Ciliophora</taxon>
        <taxon>Intramacronucleata</taxon>
        <taxon>Oligohymenophorea</taxon>
        <taxon>Hymenostomatida</taxon>
        <taxon>Ophryoglenina</taxon>
        <taxon>Ichthyophthirius</taxon>
    </lineage>
</organism>
<dbReference type="Pfam" id="PF14740">
    <property type="entry name" value="DUF4471"/>
    <property type="match status" value="1"/>
</dbReference>
<keyword evidence="8" id="KW-1185">Reference proteome</keyword>
<evidence type="ECO:0000256" key="2">
    <source>
        <dbReference type="ARBA" id="ARBA00010449"/>
    </source>
</evidence>
<evidence type="ECO:0000313" key="8">
    <source>
        <dbReference type="Proteomes" id="UP000008983"/>
    </source>
</evidence>
<evidence type="ECO:0000256" key="3">
    <source>
        <dbReference type="ARBA" id="ARBA00022490"/>
    </source>
</evidence>
<dbReference type="eggNOG" id="ENOG502QT97">
    <property type="taxonomic scope" value="Eukaryota"/>
</dbReference>
<dbReference type="GO" id="GO:0070286">
    <property type="term" value="P:axonemal dynein complex assembly"/>
    <property type="evidence" value="ECO:0007669"/>
    <property type="project" value="InterPro"/>
</dbReference>
<name>G0QUM2_ICHMU</name>
<reference evidence="7 8" key="1">
    <citation type="submission" date="2011-07" db="EMBL/GenBank/DDBJ databases">
        <authorList>
            <person name="Coyne R."/>
            <person name="Brami D."/>
            <person name="Johnson J."/>
            <person name="Hostetler J."/>
            <person name="Hannick L."/>
            <person name="Clark T."/>
            <person name="Cassidy-Hanley D."/>
            <person name="Inman J."/>
        </authorList>
    </citation>
    <scope>NUCLEOTIDE SEQUENCE [LARGE SCALE GENOMIC DNA]</scope>
    <source>
        <strain evidence="7 8">G5</strain>
    </source>
</reference>
<accession>G0QUM2</accession>
<dbReference type="RefSeq" id="XP_004034554.1">
    <property type="nucleotide sequence ID" value="XM_004034506.1"/>
</dbReference>
<dbReference type="EMBL" id="GL983917">
    <property type="protein sequence ID" value="EGR31068.1"/>
    <property type="molecule type" value="Genomic_DNA"/>
</dbReference>
<comment type="similarity">
    <text evidence="2">Belongs to the DNAAF3 family.</text>
</comment>
<dbReference type="Proteomes" id="UP000008983">
    <property type="component" value="Unassembled WGS sequence"/>
</dbReference>
<dbReference type="InParanoid" id="G0QUM2"/>
<evidence type="ECO:0000256" key="1">
    <source>
        <dbReference type="ARBA" id="ARBA00004496"/>
    </source>
</evidence>
<dbReference type="InterPro" id="IPR028235">
    <property type="entry name" value="DNAAF3_C"/>
</dbReference>
<dbReference type="STRING" id="857967.G0QUM2"/>
<evidence type="ECO:0000259" key="6">
    <source>
        <dbReference type="Pfam" id="PF14740"/>
    </source>
</evidence>